<dbReference type="Proteomes" id="UP000244924">
    <property type="component" value="Unassembled WGS sequence"/>
</dbReference>
<reference evidence="2 3" key="1">
    <citation type="submission" date="2018-03" db="EMBL/GenBank/DDBJ databases">
        <authorList>
            <person name="Keele B.F."/>
        </authorList>
    </citation>
    <scope>NUCLEOTIDE SEQUENCE [LARGE SCALE GENOMIC DNA]</scope>
    <source>
        <strain evidence="2 3">CECT 8626</strain>
    </source>
</reference>
<accession>A0A2R8B7C5</accession>
<evidence type="ECO:0000259" key="1">
    <source>
        <dbReference type="Pfam" id="PF13468"/>
    </source>
</evidence>
<protein>
    <recommendedName>
        <fullName evidence="1">Glyoxalase-like domain-containing protein</fullName>
    </recommendedName>
</protein>
<dbReference type="InterPro" id="IPR025870">
    <property type="entry name" value="Glyoxalase-like_dom"/>
</dbReference>
<dbReference type="RefSeq" id="WP_108852834.1">
    <property type="nucleotide sequence ID" value="NZ_OMOQ01000001.1"/>
</dbReference>
<organism evidence="2 3">
    <name type="scientific">Albidovulum aquaemixtae</name>
    <dbReference type="NCBI Taxonomy" id="1542388"/>
    <lineage>
        <taxon>Bacteria</taxon>
        <taxon>Pseudomonadati</taxon>
        <taxon>Pseudomonadota</taxon>
        <taxon>Alphaproteobacteria</taxon>
        <taxon>Rhodobacterales</taxon>
        <taxon>Paracoccaceae</taxon>
        <taxon>Albidovulum</taxon>
    </lineage>
</organism>
<gene>
    <name evidence="2" type="ORF">DEA8626_02057</name>
</gene>
<dbReference type="InterPro" id="IPR029068">
    <property type="entry name" value="Glyas_Bleomycin-R_OHBP_Dase"/>
</dbReference>
<dbReference type="Gene3D" id="3.10.180.10">
    <property type="entry name" value="2,3-Dihydroxybiphenyl 1,2-Dioxygenase, domain 1"/>
    <property type="match status" value="1"/>
</dbReference>
<keyword evidence="3" id="KW-1185">Reference proteome</keyword>
<dbReference type="AlphaFoldDB" id="A0A2R8B7C5"/>
<name>A0A2R8B7C5_9RHOB</name>
<dbReference type="EMBL" id="OMOQ01000001">
    <property type="protein sequence ID" value="SPH18518.1"/>
    <property type="molecule type" value="Genomic_DNA"/>
</dbReference>
<dbReference type="Pfam" id="PF13468">
    <property type="entry name" value="Glyoxalase_3"/>
    <property type="match status" value="1"/>
</dbReference>
<evidence type="ECO:0000313" key="2">
    <source>
        <dbReference type="EMBL" id="SPH18518.1"/>
    </source>
</evidence>
<dbReference type="OrthoDB" id="8451710at2"/>
<evidence type="ECO:0000313" key="3">
    <source>
        <dbReference type="Proteomes" id="UP000244924"/>
    </source>
</evidence>
<proteinExistence type="predicted"/>
<sequence length="202" mass="21726">MAEFDHLAVSARILDEGAADVEAALGVALETGGRHPLMGTHNRLLSLGPSEYLEVIAIDPDAPAPDRPRWFALDAFSGPPRLTNWVLRVDDLHAALAGAPEGAGWPIDLARGAYRWRMAVPEDGRLPFDNRFPALIEWRSHAHPAAALPDRGCRLLKLEVSHSEAGALGRALPLNDPRIDFVVGPPGLRAVIATPAGERVLT</sequence>
<feature type="domain" description="Glyoxalase-like" evidence="1">
    <location>
        <begin position="4"/>
        <end position="170"/>
    </location>
</feature>